<organism evidence="2 3">
    <name type="scientific">Maritimibacter dapengensis</name>
    <dbReference type="NCBI Taxonomy" id="2836868"/>
    <lineage>
        <taxon>Bacteria</taxon>
        <taxon>Pseudomonadati</taxon>
        <taxon>Pseudomonadota</taxon>
        <taxon>Alphaproteobacteria</taxon>
        <taxon>Rhodobacterales</taxon>
        <taxon>Roseobacteraceae</taxon>
        <taxon>Maritimibacter</taxon>
    </lineage>
</organism>
<feature type="signal peptide" evidence="1">
    <location>
        <begin position="1"/>
        <end position="29"/>
    </location>
</feature>
<feature type="chain" id="PRO_5046151565" description="Outer membrane protein beta-barrel domain-containing protein" evidence="1">
    <location>
        <begin position="30"/>
        <end position="197"/>
    </location>
</feature>
<name>A0ABS6T388_9RHOB</name>
<evidence type="ECO:0000313" key="2">
    <source>
        <dbReference type="EMBL" id="MBV7379670.1"/>
    </source>
</evidence>
<keyword evidence="3" id="KW-1185">Reference proteome</keyword>
<accession>A0ABS6T388</accession>
<protein>
    <recommendedName>
        <fullName evidence="4">Outer membrane protein beta-barrel domain-containing protein</fullName>
    </recommendedName>
</protein>
<comment type="caution">
    <text evidence="2">The sequence shown here is derived from an EMBL/GenBank/DDBJ whole genome shotgun (WGS) entry which is preliminary data.</text>
</comment>
<evidence type="ECO:0000256" key="1">
    <source>
        <dbReference type="SAM" id="SignalP"/>
    </source>
</evidence>
<keyword evidence="1" id="KW-0732">Signal</keyword>
<evidence type="ECO:0008006" key="4">
    <source>
        <dbReference type="Google" id="ProtNLM"/>
    </source>
</evidence>
<dbReference type="RefSeq" id="WP_218392780.1">
    <property type="nucleotide sequence ID" value="NZ_JAHUZE010000002.1"/>
</dbReference>
<sequence length="197" mass="21029">MALKKFLKNIWAGVLAACVALNCPSTVLADGTFFQVDASPTTANGTLSVERGEIAYGAGVSQYIGGTDLNASVTYKVVIGEAFPVTFRAGPAFQYEALTTAKVGLRFVAEHYSDTSFGHVFALGEFTTIDAGYFGLLAVGFNEPDVDFEFTVQGDNKGYLDQSVAATIGIPETKARVRFGYRINSQEIFGGISINTF</sequence>
<dbReference type="Proteomes" id="UP000756530">
    <property type="component" value="Unassembled WGS sequence"/>
</dbReference>
<dbReference type="EMBL" id="JAHUZE010000002">
    <property type="protein sequence ID" value="MBV7379670.1"/>
    <property type="molecule type" value="Genomic_DNA"/>
</dbReference>
<gene>
    <name evidence="2" type="ORF">KJP28_12120</name>
</gene>
<proteinExistence type="predicted"/>
<evidence type="ECO:0000313" key="3">
    <source>
        <dbReference type="Proteomes" id="UP000756530"/>
    </source>
</evidence>
<reference evidence="2 3" key="1">
    <citation type="submission" date="2021-05" db="EMBL/GenBank/DDBJ databases">
        <title>Culturable bacteria isolated from Daya Bay.</title>
        <authorList>
            <person name="Zheng W."/>
            <person name="Yu S."/>
            <person name="Huang Y."/>
        </authorList>
    </citation>
    <scope>NUCLEOTIDE SEQUENCE [LARGE SCALE GENOMIC DNA]</scope>
    <source>
        <strain evidence="2 3">DP4N28-5</strain>
    </source>
</reference>